<accession>A0AA39NTU6</accession>
<comment type="caution">
    <text evidence="2">The sequence shown here is derived from an EMBL/GenBank/DDBJ whole genome shotgun (WGS) entry which is preliminary data.</text>
</comment>
<sequence>MVHSSGRKRLAKGLLGLLATTDDTKVREKSKRYYEKNKLRIRLHRKAAYNARASQKTLADNDPAGVNVNHITRVRRTNVLEIQKRTKHGRCQAQPSPSSNNVPSPPPVPPTDSFPKLSAEAKALQDGFNSFIQGMSMHEYAKWLLKAYFKSNSQCQGQISVFADPLQDLYDLQGAYMKIQDRSLEAEVQAGRPINKVIEWVEDFWCYTSDSPGSLRCTYNARRLAWQRDTIG</sequence>
<gene>
    <name evidence="2" type="ORF">IW261DRAFT_1424914</name>
</gene>
<organism evidence="2 3">
    <name type="scientific">Armillaria novae-zelandiae</name>
    <dbReference type="NCBI Taxonomy" id="153914"/>
    <lineage>
        <taxon>Eukaryota</taxon>
        <taxon>Fungi</taxon>
        <taxon>Dikarya</taxon>
        <taxon>Basidiomycota</taxon>
        <taxon>Agaricomycotina</taxon>
        <taxon>Agaricomycetes</taxon>
        <taxon>Agaricomycetidae</taxon>
        <taxon>Agaricales</taxon>
        <taxon>Marasmiineae</taxon>
        <taxon>Physalacriaceae</taxon>
        <taxon>Armillaria</taxon>
    </lineage>
</organism>
<evidence type="ECO:0000313" key="2">
    <source>
        <dbReference type="EMBL" id="KAK0471666.1"/>
    </source>
</evidence>
<protein>
    <submittedName>
        <fullName evidence="2">Uncharacterized protein</fullName>
    </submittedName>
</protein>
<reference evidence="2" key="1">
    <citation type="submission" date="2023-06" db="EMBL/GenBank/DDBJ databases">
        <authorList>
            <consortium name="Lawrence Berkeley National Laboratory"/>
            <person name="Ahrendt S."/>
            <person name="Sahu N."/>
            <person name="Indic B."/>
            <person name="Wong-Bajracharya J."/>
            <person name="Merenyi Z."/>
            <person name="Ke H.-M."/>
            <person name="Monk M."/>
            <person name="Kocsube S."/>
            <person name="Drula E."/>
            <person name="Lipzen A."/>
            <person name="Balint B."/>
            <person name="Henrissat B."/>
            <person name="Andreopoulos B."/>
            <person name="Martin F.M."/>
            <person name="Harder C.B."/>
            <person name="Rigling D."/>
            <person name="Ford K.L."/>
            <person name="Foster G.D."/>
            <person name="Pangilinan J."/>
            <person name="Papanicolaou A."/>
            <person name="Barry K."/>
            <person name="LaButti K."/>
            <person name="Viragh M."/>
            <person name="Koriabine M."/>
            <person name="Yan M."/>
            <person name="Riley R."/>
            <person name="Champramary S."/>
            <person name="Plett K.L."/>
            <person name="Tsai I.J."/>
            <person name="Slot J."/>
            <person name="Sipos G."/>
            <person name="Plett J."/>
            <person name="Nagy L.G."/>
            <person name="Grigoriev I.V."/>
        </authorList>
    </citation>
    <scope>NUCLEOTIDE SEQUENCE</scope>
    <source>
        <strain evidence="2">ICMP 16352</strain>
    </source>
</reference>
<keyword evidence="3" id="KW-1185">Reference proteome</keyword>
<evidence type="ECO:0000256" key="1">
    <source>
        <dbReference type="SAM" id="MobiDB-lite"/>
    </source>
</evidence>
<dbReference type="EMBL" id="JAUEPR010000048">
    <property type="protein sequence ID" value="KAK0471666.1"/>
    <property type="molecule type" value="Genomic_DNA"/>
</dbReference>
<feature type="region of interest" description="Disordered" evidence="1">
    <location>
        <begin position="85"/>
        <end position="115"/>
    </location>
</feature>
<name>A0AA39NTU6_9AGAR</name>
<proteinExistence type="predicted"/>
<feature type="compositionally biased region" description="Pro residues" evidence="1">
    <location>
        <begin position="103"/>
        <end position="112"/>
    </location>
</feature>
<dbReference type="Proteomes" id="UP001175227">
    <property type="component" value="Unassembled WGS sequence"/>
</dbReference>
<dbReference type="AlphaFoldDB" id="A0AA39NTU6"/>
<evidence type="ECO:0000313" key="3">
    <source>
        <dbReference type="Proteomes" id="UP001175227"/>
    </source>
</evidence>